<evidence type="ECO:0000313" key="1">
    <source>
        <dbReference type="EMBL" id="OGC69317.1"/>
    </source>
</evidence>
<accession>A0A1F4WIS4</accession>
<name>A0A1F4WIS4_UNCKA</name>
<comment type="caution">
    <text evidence="1">The sequence shown here is derived from an EMBL/GenBank/DDBJ whole genome shotgun (WGS) entry which is preliminary data.</text>
</comment>
<dbReference type="PANTHER" id="PTHR12993:SF11">
    <property type="entry name" value="N-ACETYLGLUCOSAMINYL-PHOSPHATIDYLINOSITOL DE-N-ACETYLASE"/>
    <property type="match status" value="1"/>
</dbReference>
<protein>
    <recommendedName>
        <fullName evidence="3">GlcNAc-PI de-N-acetylase</fullName>
    </recommendedName>
</protein>
<dbReference type="PANTHER" id="PTHR12993">
    <property type="entry name" value="N-ACETYLGLUCOSAMINYL-PHOSPHATIDYLINOSITOL DE-N-ACETYLASE-RELATED"/>
    <property type="match status" value="1"/>
</dbReference>
<dbReference type="Proteomes" id="UP000179113">
    <property type="component" value="Unassembled WGS sequence"/>
</dbReference>
<gene>
    <name evidence="1" type="ORF">A2415_02985</name>
</gene>
<evidence type="ECO:0008006" key="3">
    <source>
        <dbReference type="Google" id="ProtNLM"/>
    </source>
</evidence>
<sequence>MKDSYQDIFKDKKRILVVFAHPDDAEIYCGGTIARLTADGKKVRVVKVTSGNKGSRQENISEKDLKALREREDNEAMKVLGVVPEDNIYLNLGDGEVNNDMKTIEPLVMQIRLFKPDLVITHNPEDVIIKFDEKDSWVNHRDHRNTGVSVVDASYPYSRDILFFPKHFEDKRAASHKVAEYLFVDSYNHKDEIFIDVTSTFETKTKAIACHASQYTDEYAKETTDYFTVIKGSDCRWERFRYVVAD</sequence>
<proteinExistence type="predicted"/>
<reference evidence="1 2" key="1">
    <citation type="journal article" date="2016" name="Nat. Commun.">
        <title>Thousands of microbial genomes shed light on interconnected biogeochemical processes in an aquifer system.</title>
        <authorList>
            <person name="Anantharaman K."/>
            <person name="Brown C.T."/>
            <person name="Hug L.A."/>
            <person name="Sharon I."/>
            <person name="Castelle C.J."/>
            <person name="Probst A.J."/>
            <person name="Thomas B.C."/>
            <person name="Singh A."/>
            <person name="Wilkins M.J."/>
            <person name="Karaoz U."/>
            <person name="Brodie E.L."/>
            <person name="Williams K.H."/>
            <person name="Hubbard S.S."/>
            <person name="Banfield J.F."/>
        </authorList>
    </citation>
    <scope>NUCLEOTIDE SEQUENCE [LARGE SCALE GENOMIC DNA]</scope>
</reference>
<dbReference type="InterPro" id="IPR003737">
    <property type="entry name" value="GlcNAc_PI_deacetylase-related"/>
</dbReference>
<dbReference type="SUPFAM" id="SSF102588">
    <property type="entry name" value="LmbE-like"/>
    <property type="match status" value="1"/>
</dbReference>
<dbReference type="Pfam" id="PF02585">
    <property type="entry name" value="PIG-L"/>
    <property type="match status" value="1"/>
</dbReference>
<organism evidence="1 2">
    <name type="scientific">candidate division WWE3 bacterium RIFOXYC1_FULL_39_7</name>
    <dbReference type="NCBI Taxonomy" id="1802643"/>
    <lineage>
        <taxon>Bacteria</taxon>
        <taxon>Katanobacteria</taxon>
    </lineage>
</organism>
<dbReference type="Gene3D" id="3.40.50.10320">
    <property type="entry name" value="LmbE-like"/>
    <property type="match status" value="1"/>
</dbReference>
<dbReference type="EMBL" id="MEWA01000023">
    <property type="protein sequence ID" value="OGC69317.1"/>
    <property type="molecule type" value="Genomic_DNA"/>
</dbReference>
<evidence type="ECO:0000313" key="2">
    <source>
        <dbReference type="Proteomes" id="UP000179113"/>
    </source>
</evidence>
<dbReference type="GO" id="GO:0016811">
    <property type="term" value="F:hydrolase activity, acting on carbon-nitrogen (but not peptide) bonds, in linear amides"/>
    <property type="evidence" value="ECO:0007669"/>
    <property type="project" value="TreeGrafter"/>
</dbReference>
<dbReference type="InterPro" id="IPR024078">
    <property type="entry name" value="LmbE-like_dom_sf"/>
</dbReference>
<dbReference type="AlphaFoldDB" id="A0A1F4WIS4"/>